<proteinExistence type="predicted"/>
<dbReference type="SUPFAM" id="SSF82771">
    <property type="entry name" value="GIY-YIG endonuclease"/>
    <property type="match status" value="1"/>
</dbReference>
<keyword evidence="2" id="KW-0378">Hydrolase</keyword>
<dbReference type="Gene3D" id="3.40.1440.10">
    <property type="entry name" value="GIY-YIG endonuclease"/>
    <property type="match status" value="1"/>
</dbReference>
<protein>
    <submittedName>
        <fullName evidence="2">Endonuclease</fullName>
    </submittedName>
</protein>
<evidence type="ECO:0000313" key="3">
    <source>
        <dbReference type="Proteomes" id="UP000183192"/>
    </source>
</evidence>
<accession>A0A1J4T7Z6</accession>
<dbReference type="PROSITE" id="PS50164">
    <property type="entry name" value="GIY_YIG"/>
    <property type="match status" value="1"/>
</dbReference>
<reference evidence="2 3" key="1">
    <citation type="journal article" date="2016" name="Environ. Microbiol.">
        <title>Genomic resolution of a cold subsurface aquifer community provides metabolic insights for novel microbes adapted to high CO concentrations.</title>
        <authorList>
            <person name="Probst A.J."/>
            <person name="Castelle C.J."/>
            <person name="Singh A."/>
            <person name="Brown C.T."/>
            <person name="Anantharaman K."/>
            <person name="Sharon I."/>
            <person name="Hug L.A."/>
            <person name="Burstein D."/>
            <person name="Emerson J.B."/>
            <person name="Thomas B.C."/>
            <person name="Banfield J.F."/>
        </authorList>
    </citation>
    <scope>NUCLEOTIDE SEQUENCE [LARGE SCALE GENOMIC DNA]</scope>
    <source>
        <strain evidence="2">CG1_02_37_44</strain>
    </source>
</reference>
<keyword evidence="2" id="KW-0255">Endonuclease</keyword>
<dbReference type="InterPro" id="IPR035901">
    <property type="entry name" value="GIY-YIG_endonuc_sf"/>
</dbReference>
<evidence type="ECO:0000313" key="2">
    <source>
        <dbReference type="EMBL" id="OIO06367.1"/>
    </source>
</evidence>
<dbReference type="GO" id="GO:0004519">
    <property type="term" value="F:endonuclease activity"/>
    <property type="evidence" value="ECO:0007669"/>
    <property type="project" value="UniProtKB-KW"/>
</dbReference>
<sequence length="77" mass="9221">MWYVYALKSLKDKNLYIGISQNPEKRLREHNLGMTKSTKLRRPFKIIFKEIAGTRIEARIKEKYYKSGIGREFLKNI</sequence>
<dbReference type="EMBL" id="MNUU01000082">
    <property type="protein sequence ID" value="OIO06367.1"/>
    <property type="molecule type" value="Genomic_DNA"/>
</dbReference>
<comment type="caution">
    <text evidence="2">The sequence shown here is derived from an EMBL/GenBank/DDBJ whole genome shotgun (WGS) entry which is preliminary data.</text>
</comment>
<dbReference type="Pfam" id="PF01541">
    <property type="entry name" value="GIY-YIG"/>
    <property type="match status" value="1"/>
</dbReference>
<keyword evidence="2" id="KW-0540">Nuclease</keyword>
<dbReference type="InterPro" id="IPR000305">
    <property type="entry name" value="GIY-YIG_endonuc"/>
</dbReference>
<dbReference type="AlphaFoldDB" id="A0A1J4T7Z6"/>
<name>A0A1J4T7Z6_9BACT</name>
<organism evidence="2 3">
    <name type="scientific">Candidatus Falkowbacteria bacterium CG1_02_37_44</name>
    <dbReference type="NCBI Taxonomy" id="1805146"/>
    <lineage>
        <taxon>Bacteria</taxon>
        <taxon>Candidatus Falkowiibacteriota</taxon>
    </lineage>
</organism>
<evidence type="ECO:0000259" key="1">
    <source>
        <dbReference type="PROSITE" id="PS50164"/>
    </source>
</evidence>
<gene>
    <name evidence="2" type="ORF">AUJ27_04320</name>
</gene>
<dbReference type="CDD" id="cd10449">
    <property type="entry name" value="GIY-YIG_SLX1_like"/>
    <property type="match status" value="1"/>
</dbReference>
<feature type="domain" description="GIY-YIG" evidence="1">
    <location>
        <begin position="1"/>
        <end position="77"/>
    </location>
</feature>
<dbReference type="Proteomes" id="UP000183192">
    <property type="component" value="Unassembled WGS sequence"/>
</dbReference>